<evidence type="ECO:0000256" key="1">
    <source>
        <dbReference type="SAM" id="SignalP"/>
    </source>
</evidence>
<gene>
    <name evidence="2" type="ORF">MGAL_10B032661</name>
</gene>
<dbReference type="InterPro" id="IPR013783">
    <property type="entry name" value="Ig-like_fold"/>
</dbReference>
<dbReference type="AlphaFoldDB" id="A0A8B6G6I4"/>
<organism evidence="2 3">
    <name type="scientific">Mytilus galloprovincialis</name>
    <name type="common">Mediterranean mussel</name>
    <dbReference type="NCBI Taxonomy" id="29158"/>
    <lineage>
        <taxon>Eukaryota</taxon>
        <taxon>Metazoa</taxon>
        <taxon>Spiralia</taxon>
        <taxon>Lophotrochozoa</taxon>
        <taxon>Mollusca</taxon>
        <taxon>Bivalvia</taxon>
        <taxon>Autobranchia</taxon>
        <taxon>Pteriomorphia</taxon>
        <taxon>Mytilida</taxon>
        <taxon>Mytiloidea</taxon>
        <taxon>Mytilidae</taxon>
        <taxon>Mytilinae</taxon>
        <taxon>Mytilus</taxon>
    </lineage>
</organism>
<protein>
    <recommendedName>
        <fullName evidence="4">Ig-like domain-containing protein</fullName>
    </recommendedName>
</protein>
<dbReference type="EMBL" id="UYJE01007946">
    <property type="protein sequence ID" value="VDI59504.1"/>
    <property type="molecule type" value="Genomic_DNA"/>
</dbReference>
<reference evidence="2" key="1">
    <citation type="submission" date="2018-11" db="EMBL/GenBank/DDBJ databases">
        <authorList>
            <person name="Alioto T."/>
            <person name="Alioto T."/>
        </authorList>
    </citation>
    <scope>NUCLEOTIDE SEQUENCE</scope>
</reference>
<dbReference type="Gene3D" id="2.60.40.10">
    <property type="entry name" value="Immunoglobulins"/>
    <property type="match status" value="1"/>
</dbReference>
<name>A0A8B6G6I4_MYTGA</name>
<evidence type="ECO:0000313" key="2">
    <source>
        <dbReference type="EMBL" id="VDI59504.1"/>
    </source>
</evidence>
<dbReference type="OrthoDB" id="6059626at2759"/>
<evidence type="ECO:0008006" key="4">
    <source>
        <dbReference type="Google" id="ProtNLM"/>
    </source>
</evidence>
<keyword evidence="1" id="KW-0732">Signal</keyword>
<proteinExistence type="predicted"/>
<sequence length="261" mass="29688">MEMYVILAVLGIYFGGVLSKDINVRIEPEIVYLDTDDLMIKCEYNSQSVKTPTWITIVRNGWYGKHDMVTMTDGNPPSIGYFFSGREFTNRMEVTGSIKEKFVKVSMKTVECLDEAHYECTAGGFNEKGGLERFTDSYSLVVNSHSKRPIVKMNNLIVPAKMAIGVVDGDEVKVECDALVGKPPKPMFWYRYDNNNGSYVIERNMITKIERRLLERDLCRWYTKFSIRFIASLSTPEVRLRCAVGNEEEDVIITVAPAMGP</sequence>
<comment type="caution">
    <text evidence="2">The sequence shown here is derived from an EMBL/GenBank/DDBJ whole genome shotgun (WGS) entry which is preliminary data.</text>
</comment>
<feature type="signal peptide" evidence="1">
    <location>
        <begin position="1"/>
        <end position="19"/>
    </location>
</feature>
<accession>A0A8B6G6I4</accession>
<keyword evidence="3" id="KW-1185">Reference proteome</keyword>
<evidence type="ECO:0000313" key="3">
    <source>
        <dbReference type="Proteomes" id="UP000596742"/>
    </source>
</evidence>
<dbReference type="Proteomes" id="UP000596742">
    <property type="component" value="Unassembled WGS sequence"/>
</dbReference>
<feature type="chain" id="PRO_5032324295" description="Ig-like domain-containing protein" evidence="1">
    <location>
        <begin position="20"/>
        <end position="261"/>
    </location>
</feature>